<dbReference type="PANTHER" id="PTHR43677">
    <property type="entry name" value="SHORT-CHAIN DEHYDROGENASE/REDUCTASE"/>
    <property type="match status" value="1"/>
</dbReference>
<dbReference type="PANTHER" id="PTHR43677:SF4">
    <property type="entry name" value="QUINONE OXIDOREDUCTASE-LIKE PROTEIN 2"/>
    <property type="match status" value="1"/>
</dbReference>
<dbReference type="SUPFAM" id="SSF51735">
    <property type="entry name" value="NAD(P)-binding Rossmann-fold domains"/>
    <property type="match status" value="1"/>
</dbReference>
<feature type="domain" description="Enoyl reductase (ER)" evidence="1">
    <location>
        <begin position="30"/>
        <end position="365"/>
    </location>
</feature>
<dbReference type="Gene3D" id="3.40.50.720">
    <property type="entry name" value="NAD(P)-binding Rossmann-like Domain"/>
    <property type="match status" value="1"/>
</dbReference>
<dbReference type="InterPro" id="IPR051397">
    <property type="entry name" value="Zn-ADH-like_protein"/>
</dbReference>
<dbReference type="Gene3D" id="3.90.180.10">
    <property type="entry name" value="Medium-chain alcohol dehydrogenases, catalytic domain"/>
    <property type="match status" value="1"/>
</dbReference>
<evidence type="ECO:0000313" key="2">
    <source>
        <dbReference type="EMBL" id="QEU83859.1"/>
    </source>
</evidence>
<dbReference type="Pfam" id="PF08240">
    <property type="entry name" value="ADH_N"/>
    <property type="match status" value="1"/>
</dbReference>
<dbReference type="EMBL" id="CP023700">
    <property type="protein sequence ID" value="QEU83859.1"/>
    <property type="molecule type" value="Genomic_DNA"/>
</dbReference>
<name>A0ABX6AAA5_STRVD</name>
<dbReference type="SUPFAM" id="SSF50129">
    <property type="entry name" value="GroES-like"/>
    <property type="match status" value="1"/>
</dbReference>
<proteinExistence type="predicted"/>
<evidence type="ECO:0000259" key="1">
    <source>
        <dbReference type="SMART" id="SM00829"/>
    </source>
</evidence>
<organism evidence="2 3">
    <name type="scientific">Streptomyces viridosporus T7A</name>
    <dbReference type="NCBI Taxonomy" id="665577"/>
    <lineage>
        <taxon>Bacteria</taxon>
        <taxon>Bacillati</taxon>
        <taxon>Actinomycetota</taxon>
        <taxon>Actinomycetes</taxon>
        <taxon>Kitasatosporales</taxon>
        <taxon>Streptomycetaceae</taxon>
        <taxon>Streptomyces</taxon>
    </lineage>
</organism>
<dbReference type="InterPro" id="IPR020843">
    <property type="entry name" value="ER"/>
</dbReference>
<keyword evidence="3" id="KW-1185">Reference proteome</keyword>
<sequence>MAWVAASVTVRHDRVVVERVMSAAVLYRHGGMEALGLRTDWPLPAPGPGQVLVRVAAAAMNNTDVWTREGAYGLPGRPEAKAGWRGPLEFPLIQGGDIAGTVSEVGAGVPAKWVGCRVLVDPAFYADGREDAPPVGLLGSERDGGFADYVVVDADRLHDMSASPLSDQELAALPVAYGTAMGMLERAEIRSGETVLVTGASGGVGLALVQLATARGTRVVALTSGSKAAALEEAGASATLPRDADPADLERRLAAVAPGGLDAVADVAGGPWLERLLPALRENGRWVVAGAVAGPVVTFDLRRLYLRNLRLIGSSMHTRTHFAALADLARTGGVRPRIAASFSLSDIHAAQKAFRDGTHVGKITIIP</sequence>
<accession>A0ABX6AAA5</accession>
<protein>
    <submittedName>
        <fullName evidence="2">Zn-dependent oxidoreductase</fullName>
    </submittedName>
</protein>
<dbReference type="Proteomes" id="UP000327143">
    <property type="component" value="Chromosome"/>
</dbReference>
<dbReference type="SMART" id="SM00829">
    <property type="entry name" value="PKS_ER"/>
    <property type="match status" value="1"/>
</dbReference>
<evidence type="ECO:0000313" key="3">
    <source>
        <dbReference type="Proteomes" id="UP000327143"/>
    </source>
</evidence>
<dbReference type="Pfam" id="PF00107">
    <property type="entry name" value="ADH_zinc_N"/>
    <property type="match status" value="1"/>
</dbReference>
<gene>
    <name evidence="2" type="ORF">CP969_03500</name>
</gene>
<dbReference type="InterPro" id="IPR036291">
    <property type="entry name" value="NAD(P)-bd_dom_sf"/>
</dbReference>
<reference evidence="2 3" key="1">
    <citation type="submission" date="2017-09" db="EMBL/GenBank/DDBJ databases">
        <authorList>
            <person name="Lee N."/>
            <person name="Cho B.-K."/>
        </authorList>
    </citation>
    <scope>NUCLEOTIDE SEQUENCE [LARGE SCALE GENOMIC DNA]</scope>
    <source>
        <strain evidence="2 3">ATCC 39115</strain>
    </source>
</reference>
<dbReference type="InterPro" id="IPR013154">
    <property type="entry name" value="ADH-like_N"/>
</dbReference>
<dbReference type="InterPro" id="IPR011032">
    <property type="entry name" value="GroES-like_sf"/>
</dbReference>
<dbReference type="InterPro" id="IPR013149">
    <property type="entry name" value="ADH-like_C"/>
</dbReference>
<dbReference type="RefSeq" id="WP_106431091.1">
    <property type="nucleotide sequence ID" value="NZ_CP023700.1"/>
</dbReference>